<dbReference type="AlphaFoldDB" id="A0A5C6KN75"/>
<evidence type="ECO:0000313" key="1">
    <source>
        <dbReference type="EMBL" id="TWV64283.1"/>
    </source>
</evidence>
<dbReference type="RefSeq" id="WP_122382295.1">
    <property type="nucleotide sequence ID" value="NZ_JADMVU010000021.1"/>
</dbReference>
<gene>
    <name evidence="1" type="ORF">FSA05_01295</name>
</gene>
<name>A0A5C6KN75_PARDI</name>
<organism evidence="1 2">
    <name type="scientific">Parabacteroides distasonis</name>
    <dbReference type="NCBI Taxonomy" id="823"/>
    <lineage>
        <taxon>Bacteria</taxon>
        <taxon>Pseudomonadati</taxon>
        <taxon>Bacteroidota</taxon>
        <taxon>Bacteroidia</taxon>
        <taxon>Bacteroidales</taxon>
        <taxon>Tannerellaceae</taxon>
        <taxon>Parabacteroides</taxon>
    </lineage>
</organism>
<dbReference type="Proteomes" id="UP000315827">
    <property type="component" value="Unassembled WGS sequence"/>
</dbReference>
<dbReference type="Pfam" id="PF14053">
    <property type="entry name" value="DUF4248"/>
    <property type="match status" value="1"/>
</dbReference>
<accession>A0A5C6KN75</accession>
<dbReference type="InterPro" id="IPR025342">
    <property type="entry name" value="DUF4248"/>
</dbReference>
<evidence type="ECO:0000313" key="2">
    <source>
        <dbReference type="Proteomes" id="UP000315827"/>
    </source>
</evidence>
<reference evidence="1 2" key="1">
    <citation type="submission" date="2019-07" db="EMBL/GenBank/DDBJ databases">
        <title>Genome sequencing of Parabacteroides distasonis iSURF_7.</title>
        <authorList>
            <person name="Degefu H.N."/>
            <person name="Ruoff K.L."/>
            <person name="Price C.E."/>
            <person name="Valls R.A."/>
            <person name="O'Toole G.A."/>
        </authorList>
    </citation>
    <scope>NUCLEOTIDE SEQUENCE [LARGE SCALE GENOMIC DNA]</scope>
    <source>
        <strain evidence="1 2">CFPLTA003_1B</strain>
    </source>
</reference>
<dbReference type="EMBL" id="VOHW01000001">
    <property type="protein sequence ID" value="TWV64283.1"/>
    <property type="molecule type" value="Genomic_DNA"/>
</dbReference>
<comment type="caution">
    <text evidence="1">The sequence shown here is derived from an EMBL/GenBank/DDBJ whole genome shotgun (WGS) entry which is preliminary data.</text>
</comment>
<proteinExistence type="predicted"/>
<protein>
    <submittedName>
        <fullName evidence="1">DUF4248 domain-containing protein</fullName>
    </submittedName>
</protein>
<sequence>MKIQALHLKEIAGMYFPNSTPRSANTQIKRWFMYNKALMKALSDAGYVNGQRVFTPKQVQLVFEYLGEP</sequence>